<keyword evidence="3" id="KW-1185">Reference proteome</keyword>
<keyword evidence="1" id="KW-1133">Transmembrane helix</keyword>
<evidence type="ECO:0000313" key="3">
    <source>
        <dbReference type="Proteomes" id="UP001191019"/>
    </source>
</evidence>
<dbReference type="Proteomes" id="UP001191019">
    <property type="component" value="Unassembled WGS sequence"/>
</dbReference>
<comment type="caution">
    <text evidence="2">The sequence shown here is derived from an EMBL/GenBank/DDBJ whole genome shotgun (WGS) entry which is preliminary data.</text>
</comment>
<dbReference type="RefSeq" id="WP_129734244.1">
    <property type="nucleotide sequence ID" value="NZ_PRLM01000001.1"/>
</dbReference>
<proteinExistence type="predicted"/>
<keyword evidence="1" id="KW-0472">Membrane</keyword>
<evidence type="ECO:0000256" key="1">
    <source>
        <dbReference type="SAM" id="Phobius"/>
    </source>
</evidence>
<reference evidence="2 3" key="1">
    <citation type="journal article" date="2018" name="bioRxiv">
        <title>Evidence of independent acquisition and adaption of ultra-small bacteria to human hosts across the highly diverse yet reduced genomes of the phylum Saccharibacteria.</title>
        <authorList>
            <person name="McLean J.S."/>
            <person name="Bor B."/>
            <person name="To T.T."/>
            <person name="Liu Q."/>
            <person name="Kearns K.A."/>
            <person name="Solden L.M."/>
            <person name="Wrighton K.C."/>
            <person name="He X."/>
            <person name="Shi W."/>
        </authorList>
    </citation>
    <scope>NUCLEOTIDE SEQUENCE [LARGE SCALE GENOMIC DNA]</scope>
    <source>
        <strain evidence="2 3">TM7_G3_2_Rum_HOT_351B</strain>
    </source>
</reference>
<evidence type="ECO:0000313" key="2">
    <source>
        <dbReference type="EMBL" id="RYC75113.1"/>
    </source>
</evidence>
<feature type="transmembrane region" description="Helical" evidence="1">
    <location>
        <begin position="165"/>
        <end position="183"/>
    </location>
</feature>
<gene>
    <name evidence="2" type="ORF">G3RUM_00052</name>
</gene>
<protein>
    <recommendedName>
        <fullName evidence="4">ABC transporter permease</fullName>
    </recommendedName>
</protein>
<name>A0ABY0FPG7_9BACT</name>
<reference evidence="2 3" key="2">
    <citation type="journal article" date="2020" name="Cell Rep.">
        <title>Acquisition and Adaptation of Ultra-small Parasitic Reduced Genome Bacteria to Mammalian Hosts.</title>
        <authorList>
            <person name="McLean J.S."/>
            <person name="Bor B."/>
            <person name="Kerns K.A."/>
            <person name="Liu Q."/>
            <person name="To T.T."/>
            <person name="Solden L."/>
            <person name="Hendrickson E.L."/>
            <person name="Wrighton K."/>
            <person name="Shi W."/>
            <person name="He X."/>
        </authorList>
    </citation>
    <scope>NUCLEOTIDE SEQUENCE [LARGE SCALE GENOMIC DNA]</scope>
    <source>
        <strain evidence="2 3">TM7_G3_2_Rum_HOT_351B</strain>
    </source>
</reference>
<organism evidence="2 3">
    <name type="scientific">Candidatus Nanosyncoccus alces</name>
    <dbReference type="NCBI Taxonomy" id="2171997"/>
    <lineage>
        <taxon>Bacteria</taxon>
        <taxon>Candidatus Saccharimonadota</taxon>
        <taxon>Candidatus Nanosyncoccalia</taxon>
        <taxon>Candidatus Nanosyncoccales</taxon>
        <taxon>Candidatus Nanosyncoccaceae</taxon>
        <taxon>Candidatus Nanosyncoccus</taxon>
    </lineage>
</organism>
<evidence type="ECO:0008006" key="4">
    <source>
        <dbReference type="Google" id="ProtNLM"/>
    </source>
</evidence>
<feature type="transmembrane region" description="Helical" evidence="1">
    <location>
        <begin position="88"/>
        <end position="110"/>
    </location>
</feature>
<dbReference type="InterPro" id="IPR010540">
    <property type="entry name" value="CmpB_TMEM229"/>
</dbReference>
<keyword evidence="1" id="KW-0812">Transmembrane</keyword>
<feature type="transmembrane region" description="Helical" evidence="1">
    <location>
        <begin position="21"/>
        <end position="42"/>
    </location>
</feature>
<sequence>MLKYRKLFHNYLDDKLKLQPYQKLGVIFLLIVISGFFGWVYEFIFYFFNGGMQEWYMQGGNFLPWINIYAIGSILILLTTYKIKKHPIAVFFISFLVTGILELVAGWLVYTIGNGTRYWDYNTEILNFGNIGGFVCLRSVLFFGFSSLLLMYIILPSCIYLSQKLSRKTFLILAITLFSLIMADELYNLTAKIFRLYSAMDFYQALGFKYH</sequence>
<dbReference type="Pfam" id="PF06541">
    <property type="entry name" value="ABC_trans_CmpB"/>
    <property type="match status" value="1"/>
</dbReference>
<dbReference type="EMBL" id="PRLM01000001">
    <property type="protein sequence ID" value="RYC75113.1"/>
    <property type="molecule type" value="Genomic_DNA"/>
</dbReference>
<feature type="transmembrane region" description="Helical" evidence="1">
    <location>
        <begin position="62"/>
        <end position="81"/>
    </location>
</feature>
<accession>A0ABY0FPG7</accession>
<feature type="transmembrane region" description="Helical" evidence="1">
    <location>
        <begin position="130"/>
        <end position="153"/>
    </location>
</feature>